<dbReference type="Gene3D" id="1.10.579.10">
    <property type="entry name" value="DNA Cyclobutane Dipyrimidine Photolyase, subunit A, domain 3"/>
    <property type="match status" value="1"/>
</dbReference>
<comment type="caution">
    <text evidence="1">The sequence shown here is derived from an EMBL/GenBank/DDBJ whole genome shotgun (WGS) entry which is preliminary data.</text>
</comment>
<proteinExistence type="predicted"/>
<sequence length="484" mass="57203">MGKNLLILPNQLFAEVKEMEIDNLIIYEARKYFTDYKYNQKKLLLHRASMKNFQQKIETALPGTAVRYYEYEASFEEIFRNLDSLTLFDPINQEVRVEIKEIADSYGINLDILESPNFLTTRAENAEYFADNKFFQHKYYQMQRKRLGILIDEENKPVGGKWSFDSKNRKKFPKDVEIPGLPDFNNKFLAEAKEYVAENFADNPGNLEDFVYPVSREEARELFTDFLENKLENFGDYQDGFEKEIVFGFHSLISSSLNIGLLDPAEVIDEVLNYYHKNENSLPLSSVEGFIRQVIGWREYVRALYDLEYENLVESDYFGHSRDFNDSFYYGETGIEPVDDSIRKAVNYGYCHHIERLMVLGNFFLLNELNKDQVFTWFMEVFIDAYEWVMAANIYGMSQYSYPEMMTKPYISSSNYILKMSHYQEGDWAEVWDGLYWRFLDKNRDKFSDNPRMGLMLSILDRMNQAKLNKHLEIADNYLSNSID</sequence>
<dbReference type="InterPro" id="IPR036134">
    <property type="entry name" value="Crypto/Photolyase_FAD-like_sf"/>
</dbReference>
<organism evidence="1 2">
    <name type="scientific">Halonatronomonas betaini</name>
    <dbReference type="NCBI Taxonomy" id="2778430"/>
    <lineage>
        <taxon>Bacteria</taxon>
        <taxon>Bacillati</taxon>
        <taxon>Bacillota</taxon>
        <taxon>Clostridia</taxon>
        <taxon>Halanaerobiales</taxon>
        <taxon>Halarsenatibacteraceae</taxon>
        <taxon>Halonatronomonas</taxon>
    </lineage>
</organism>
<dbReference type="RefSeq" id="WP_270452518.1">
    <property type="nucleotide sequence ID" value="NZ_JADPIE010000001.1"/>
</dbReference>
<reference evidence="1" key="1">
    <citation type="submission" date="2020-11" db="EMBL/GenBank/DDBJ databases">
        <title>Halonatronomonas betainensis gen. nov., sp. nov. a novel haloalkaliphilic representative of the family Halanaerobiacae capable of betaine degradation.</title>
        <authorList>
            <person name="Boltyanskaya Y."/>
            <person name="Kevbrin V."/>
            <person name="Detkova E."/>
            <person name="Grouzdev D.S."/>
            <person name="Koziaeva V."/>
            <person name="Zhilina T."/>
        </authorList>
    </citation>
    <scope>NUCLEOTIDE SEQUENCE</scope>
    <source>
        <strain evidence="1">Z-7014</strain>
    </source>
</reference>
<protein>
    <submittedName>
        <fullName evidence="1">Cryptochrome/photolyase family protein</fullName>
    </submittedName>
</protein>
<gene>
    <name evidence="1" type="ORF">I0Q91_01980</name>
</gene>
<dbReference type="InterPro" id="IPR007357">
    <property type="entry name" value="PhrB-like"/>
</dbReference>
<dbReference type="Pfam" id="PF04244">
    <property type="entry name" value="DPRP"/>
    <property type="match status" value="1"/>
</dbReference>
<accession>A0A931F6Q3</accession>
<dbReference type="AlphaFoldDB" id="A0A931F6Q3"/>
<dbReference type="Gene3D" id="1.10.10.1710">
    <property type="entry name" value="Deoxyribodipyrimidine photolyase-related"/>
    <property type="match status" value="1"/>
</dbReference>
<dbReference type="InterPro" id="IPR052551">
    <property type="entry name" value="UV-DNA_repair_photolyase"/>
</dbReference>
<dbReference type="PANTHER" id="PTHR38657">
    <property type="entry name" value="SLR1343 PROTEIN"/>
    <property type="match status" value="1"/>
</dbReference>
<evidence type="ECO:0000313" key="2">
    <source>
        <dbReference type="Proteomes" id="UP000621436"/>
    </source>
</evidence>
<dbReference type="PANTHER" id="PTHR38657:SF1">
    <property type="entry name" value="SLR1343 PROTEIN"/>
    <property type="match status" value="1"/>
</dbReference>
<dbReference type="Gene3D" id="1.25.40.80">
    <property type="match status" value="1"/>
</dbReference>
<evidence type="ECO:0000313" key="1">
    <source>
        <dbReference type="EMBL" id="MBF8435836.1"/>
    </source>
</evidence>
<dbReference type="EMBL" id="JADPIE010000001">
    <property type="protein sequence ID" value="MBF8435836.1"/>
    <property type="molecule type" value="Genomic_DNA"/>
</dbReference>
<keyword evidence="2" id="KW-1185">Reference proteome</keyword>
<name>A0A931F6Q3_9FIRM</name>
<dbReference type="InterPro" id="IPR014729">
    <property type="entry name" value="Rossmann-like_a/b/a_fold"/>
</dbReference>
<dbReference type="Gene3D" id="3.40.50.620">
    <property type="entry name" value="HUPs"/>
    <property type="match status" value="1"/>
</dbReference>
<dbReference type="Proteomes" id="UP000621436">
    <property type="component" value="Unassembled WGS sequence"/>
</dbReference>
<dbReference type="SUPFAM" id="SSF48173">
    <property type="entry name" value="Cryptochrome/photolyase FAD-binding domain"/>
    <property type="match status" value="1"/>
</dbReference>